<organism evidence="1">
    <name type="scientific">Timema tahoe</name>
    <dbReference type="NCBI Taxonomy" id="61484"/>
    <lineage>
        <taxon>Eukaryota</taxon>
        <taxon>Metazoa</taxon>
        <taxon>Ecdysozoa</taxon>
        <taxon>Arthropoda</taxon>
        <taxon>Hexapoda</taxon>
        <taxon>Insecta</taxon>
        <taxon>Pterygota</taxon>
        <taxon>Neoptera</taxon>
        <taxon>Polyneoptera</taxon>
        <taxon>Phasmatodea</taxon>
        <taxon>Timematodea</taxon>
        <taxon>Timematoidea</taxon>
        <taxon>Timematidae</taxon>
        <taxon>Timema</taxon>
    </lineage>
</organism>
<evidence type="ECO:0000313" key="1">
    <source>
        <dbReference type="EMBL" id="CAD7459278.1"/>
    </source>
</evidence>
<name>A0A7R9IJ36_9NEOP</name>
<reference evidence="1" key="1">
    <citation type="submission" date="2020-11" db="EMBL/GenBank/DDBJ databases">
        <authorList>
            <person name="Tran Van P."/>
        </authorList>
    </citation>
    <scope>NUCLEOTIDE SEQUENCE</scope>
</reference>
<protein>
    <submittedName>
        <fullName evidence="1">Uncharacterized protein</fullName>
    </submittedName>
</protein>
<dbReference type="EMBL" id="OE002759">
    <property type="protein sequence ID" value="CAD7459278.1"/>
    <property type="molecule type" value="Genomic_DNA"/>
</dbReference>
<accession>A0A7R9IJ36</accession>
<gene>
    <name evidence="1" type="ORF">TTEB3V08_LOCUS7238</name>
</gene>
<sequence length="96" mass="10499">MQQACERGFAHTILFNMYTAEDGEIEVQISVGSKTFSHLRRSGPAFAWRESGKPFTGKGGSSPDRDYNLNLPVLSSQAQQEISALTNYATKAGIKT</sequence>
<proteinExistence type="predicted"/>
<dbReference type="AlphaFoldDB" id="A0A7R9IJ36"/>